<feature type="region of interest" description="Disordered" evidence="2">
    <location>
        <begin position="2110"/>
        <end position="2149"/>
    </location>
</feature>
<dbReference type="PANTHER" id="PTHR15678:SF6">
    <property type="entry name" value="BRIDGE-LIKE LIPID TRANSFER PROTEIN FAMILY MEMBER 2"/>
    <property type="match status" value="1"/>
</dbReference>
<dbReference type="EnsemblMetazoa" id="tetur02g03290.1">
    <property type="protein sequence ID" value="tetur02g03290.1"/>
    <property type="gene ID" value="tetur02g03290"/>
</dbReference>
<keyword evidence="1" id="KW-0175">Coiled coil</keyword>
<feature type="domain" description="FMP27/BLTP2/Hobbit GFWDK motif-containing RBG unit" evidence="4">
    <location>
        <begin position="1057"/>
        <end position="1189"/>
    </location>
</feature>
<feature type="coiled-coil region" evidence="1">
    <location>
        <begin position="924"/>
        <end position="973"/>
    </location>
</feature>
<evidence type="ECO:0000256" key="2">
    <source>
        <dbReference type="SAM" id="MobiDB-lite"/>
    </source>
</evidence>
<reference evidence="5" key="2">
    <citation type="submission" date="2015-06" db="UniProtKB">
        <authorList>
            <consortium name="EnsemblMetazoa"/>
        </authorList>
    </citation>
    <scope>IDENTIFICATION</scope>
</reference>
<reference evidence="6" key="1">
    <citation type="submission" date="2011-08" db="EMBL/GenBank/DDBJ databases">
        <authorList>
            <person name="Rombauts S."/>
        </authorList>
    </citation>
    <scope>NUCLEOTIDE SEQUENCE</scope>
    <source>
        <strain evidence="6">London</strain>
    </source>
</reference>
<dbReference type="InterPro" id="IPR045167">
    <property type="entry name" value="Hobbit"/>
</dbReference>
<feature type="coiled-coil region" evidence="1">
    <location>
        <begin position="1844"/>
        <end position="1917"/>
    </location>
</feature>
<organism evidence="5 6">
    <name type="scientific">Tetranychus urticae</name>
    <name type="common">Two-spotted spider mite</name>
    <dbReference type="NCBI Taxonomy" id="32264"/>
    <lineage>
        <taxon>Eukaryota</taxon>
        <taxon>Metazoa</taxon>
        <taxon>Ecdysozoa</taxon>
        <taxon>Arthropoda</taxon>
        <taxon>Chelicerata</taxon>
        <taxon>Arachnida</taxon>
        <taxon>Acari</taxon>
        <taxon>Acariformes</taxon>
        <taxon>Trombidiformes</taxon>
        <taxon>Prostigmata</taxon>
        <taxon>Eleutherengona</taxon>
        <taxon>Raphignathae</taxon>
        <taxon>Tetranychoidea</taxon>
        <taxon>Tetranychidae</taxon>
        <taxon>Tetranychus</taxon>
    </lineage>
</organism>
<dbReference type="eggNOG" id="KOG1910">
    <property type="taxonomic scope" value="Eukaryota"/>
</dbReference>
<proteinExistence type="predicted"/>
<keyword evidence="6" id="KW-1185">Reference proteome</keyword>
<accession>T1JV48</accession>
<sequence>MYNPLKENQIGDILCSHQCGYEDCLIDLYFHTNSLIIVSLIPIISWISIWLFLFALSWLLKTRYGSTLRINGIRFFQLNGISLVSPDGYKIEIDFVWLSLHLINSNSHALFGININGCRIEGRSNHSDIKETPKKDANIQNNSVNDETNFIKQLRWLRYLRFFSINVNDINLHQASINSKNSDVNCMLNMSVKGLNIFYYNKGSALILKCSAQKVDGQLDKSNRDALSTSDLNFVTGFCLDSQVELIFNEDKTNVNVHLSGLKINVHEYLVDIFAKNSSYKSPQEPKTTKNFLKSSYFLQHFNDITFACDDSILQLIRSESGHILTVKNDKSEFRIDKKSINDVNVEITVSGLSTFISDGSSDDPNSIASLAKFSFQAKIQEESSINQCIKITNHSEIISLHVNYNEMEFLKWIDLVYRFTSSSSYPPSSSKIFTQMTNPMNKPMNTKDDFLSKILRRESPRVKLSFETEFKDVSIEYNPACTSICLINSVRTGKITANIDPDPIRQELSFEFRLDNFSCLERTLSAQNSKTSSSPTVLTKDILVWQTCHFKLSHTLLSNSMVNCSIEDPIVDIDCFQCMLQRLTTAKEAFNQLKITNPNDTNMRENETNSTSSIFKSAIFSLKLNGLIAVAEKLKLCIKSSYLNIDTNRIVVALKNSEIYSLTPLVDSDAINSADIDQRQLYSSDFTFNLDHLNHERSFTFSDDVYLLWNVSFHINVVQSYQKIRSIWSLLKSSSSRATPSPPNSTKKNLITMTTIKLGDNVRIGALVSNQGQTVFLEFPLMSLTMPSGDRISFRADSPVSLVIDGHVIAKFEQLRFTRLPEVESSSLINRKDFGDSGKPLNLTRNNVCGISIESIKLVFPYKFNFAEIFNEKFVANMKWLRKYHSSSEPTRDEVKCDLVIKVKTITLEVGDDPFEVKLRDNYELMEDEYHESKKRIQMWREKIDESKKKNMSLTEAKLSELLAALSKKQENVYIERHRKLYATSPPRAHLFLVTVEDLELKIAADSSLTGYDKLVEIITRRLDRESPLPADTKFVTLWGRFVQGSIGSFCSRLRDFPKPLLDVKSLKVSGLLLGAEKEAGFRSKRECEIDIGPGLTPLIIERSMSPLKFYHDLQFDVEQIGYTHGACWEPVLQQISLCFESIIKPSVDPSPSLPWWDRLRLLFHGSLRVTSRNLSFFLHGSLNPYNSTEIIEVALASPKIECITGKIVVFGNLGLLVHTASKYDERKILNFPDVRITIDLMWECLGNPYDHHSVTPHAADKVPDYSIHQNWDSYRAFRSQYLKVQICIENLKVCQKQMPSITLYSSTLKWLENQKTIFRGIARLTRRGKLFGNIKPRKKPFSRIFKEIRLTVCLKKFKVYYWSSLSKQLGLEFLGGSLSHSAIHKISFIPYGDGLCRRPRPVSYGACMNSEVSDVEIWLCKNDSVKMTPSLEDIEDHHESRGTIRHFFVSFQTMSYNRVSSEATSPNEFNEDFNDPTHRLVIHGLKGAWTKQNRDIAVSLFDLYMNAEQLKRNLSTDALKGIRIDGQTGFCGGSPVKGKYLNQPQSSSPASTLNKNYAASMLQKLIADSESNPEGVFTDDVESDIVSEEPKLRGIAACSDENIIKKNWLIELVNSQVMLRGCETFGYMIVSASKTQIVQKLYTPVWKDRTLLSKTSLVGSIEGMQYYATVDARCSNDEDIDWLTVDNIEEKTCSAINEPPDLVGSGQSAGGVVSPVVGRSDILSSSPIQLQRIISRCSCQFYYVNYSKDVPSDIVDKAPPLPEDDDVLNLEPWDKEIAVDSFTMNHHDLEIYTNSQQFAMIMDLVNNLLLYVEPHRREAFENLQRMKFKSVLDPTESLRGPILVYQDNLRAMIARLKQVEKESYYLQKALLDEKTASGVENGSMTEELAVYERQIMALKEKINRTNEELTLMINLFKESQLTADKSRENSSVSQEGEANQELVSVARRIEICFKQACWKLTETDGQMGLAKVELNNFIYTKVVKSDDSFEHSLELGYIKVSNLIPNQKHPIVLEPAPAKPHIPIDSRRALRVYCRESPPQNGIPIKEHFEVNVIPLNLVVTYKFYKCLENFFFNQDDNRTIEPSYSVVSVGAVGQTGSAVVSVSGKSKGADSISITGTGKRRAKQPKSLSNGSNSLPSSSTTSSTLSLAKPLVPDDVEKMRQRAQRNKTFAYIKITEVPLRVSYKDKNIGNIQDFKFILPTIEYHNQTWEWLDLINAIKRESKHRLLSQALKQKLWITPTFSSITNNHQVEDSKLEDSKPPKEEEERKAKLLLGEIAVPSNKSSERTFKGLSIFTHRKDSHRK</sequence>
<dbReference type="HOGENOM" id="CLU_000926_1_0_1"/>
<evidence type="ECO:0000256" key="3">
    <source>
        <dbReference type="SAM" id="Phobius"/>
    </source>
</evidence>
<keyword evidence="3" id="KW-1133">Transmembrane helix</keyword>
<name>T1JV48_TETUR</name>
<evidence type="ECO:0000313" key="5">
    <source>
        <dbReference type="EnsemblMetazoa" id="tetur02g03290.1"/>
    </source>
</evidence>
<feature type="transmembrane region" description="Helical" evidence="3">
    <location>
        <begin position="35"/>
        <end position="60"/>
    </location>
</feature>
<dbReference type="Proteomes" id="UP000015104">
    <property type="component" value="Unassembled WGS sequence"/>
</dbReference>
<dbReference type="STRING" id="32264.T1JV48"/>
<dbReference type="InterPro" id="IPR019441">
    <property type="entry name" value="FMP27/BLTP2/Hobbit_GFWDK_RBG"/>
</dbReference>
<evidence type="ECO:0000259" key="4">
    <source>
        <dbReference type="SMART" id="SM01214"/>
    </source>
</evidence>
<dbReference type="SMART" id="SM01214">
    <property type="entry name" value="Fmp27_GFWDK"/>
    <property type="match status" value="1"/>
</dbReference>
<keyword evidence="3" id="KW-0812">Transmembrane</keyword>
<dbReference type="PANTHER" id="PTHR15678">
    <property type="entry name" value="ANTIGEN MLAA-22-RELATED"/>
    <property type="match status" value="1"/>
</dbReference>
<keyword evidence="3" id="KW-0472">Membrane</keyword>
<evidence type="ECO:0000313" key="6">
    <source>
        <dbReference type="Proteomes" id="UP000015104"/>
    </source>
</evidence>
<evidence type="ECO:0000256" key="1">
    <source>
        <dbReference type="SAM" id="Coils"/>
    </source>
</evidence>
<protein>
    <recommendedName>
        <fullName evidence="4">FMP27/BLTP2/Hobbit GFWDK motif-containing RBG unit domain-containing protein</fullName>
    </recommendedName>
</protein>
<dbReference type="EMBL" id="CAEY01000791">
    <property type="status" value="NOT_ANNOTATED_CDS"/>
    <property type="molecule type" value="Genomic_DNA"/>
</dbReference>
<dbReference type="Pfam" id="PF10344">
    <property type="entry name" value="Hobbit"/>
    <property type="match status" value="2"/>
</dbReference>
<feature type="compositionally biased region" description="Low complexity" evidence="2">
    <location>
        <begin position="2130"/>
        <end position="2149"/>
    </location>
</feature>